<accession>A0A840FTN1</accession>
<organism evidence="1 2">
    <name type="scientific">Variovorax guangxiensis</name>
    <dbReference type="NCBI Taxonomy" id="1775474"/>
    <lineage>
        <taxon>Bacteria</taxon>
        <taxon>Pseudomonadati</taxon>
        <taxon>Pseudomonadota</taxon>
        <taxon>Betaproteobacteria</taxon>
        <taxon>Burkholderiales</taxon>
        <taxon>Comamonadaceae</taxon>
        <taxon>Variovorax</taxon>
    </lineage>
</organism>
<protein>
    <submittedName>
        <fullName evidence="1">Uncharacterized protein</fullName>
    </submittedName>
</protein>
<dbReference type="RefSeq" id="WP_184641194.1">
    <property type="nucleotide sequence ID" value="NZ_JACIFZ010000006.1"/>
</dbReference>
<evidence type="ECO:0000313" key="2">
    <source>
        <dbReference type="Proteomes" id="UP000524450"/>
    </source>
</evidence>
<gene>
    <name evidence="1" type="ORF">GGD71_004973</name>
</gene>
<dbReference type="Proteomes" id="UP000524450">
    <property type="component" value="Unassembled WGS sequence"/>
</dbReference>
<dbReference type="AlphaFoldDB" id="A0A840FTN1"/>
<comment type="caution">
    <text evidence="1">The sequence shown here is derived from an EMBL/GenBank/DDBJ whole genome shotgun (WGS) entry which is preliminary data.</text>
</comment>
<dbReference type="EMBL" id="JACIFZ010000006">
    <property type="protein sequence ID" value="MBB4224182.1"/>
    <property type="molecule type" value="Genomic_DNA"/>
</dbReference>
<proteinExistence type="predicted"/>
<evidence type="ECO:0000313" key="1">
    <source>
        <dbReference type="EMBL" id="MBB4224182.1"/>
    </source>
</evidence>
<sequence>MSYEYRLVFDDPSLMQSVIGSLKSSDSFVEGGKQEILLKDQLLQSHAEYDARLMLESDFSIWMEVNSKAIGLYGLMINSLKGGVVKCYEDGDLNDEVSLKEAFRIKV</sequence>
<reference evidence="1 2" key="1">
    <citation type="submission" date="2020-08" db="EMBL/GenBank/DDBJ databases">
        <title>Genomic Encyclopedia of Type Strains, Phase IV (KMG-V): Genome sequencing to study the core and pangenomes of soil and plant-associated prokaryotes.</title>
        <authorList>
            <person name="Whitman W."/>
        </authorList>
    </citation>
    <scope>NUCLEOTIDE SEQUENCE [LARGE SCALE GENOMIC DNA]</scope>
    <source>
        <strain evidence="1 2">34/80</strain>
    </source>
</reference>
<name>A0A840FTN1_9BURK</name>